<reference evidence="3" key="1">
    <citation type="submission" date="2020-07" db="EMBL/GenBank/DDBJ databases">
        <title>Huge and variable diversity of episymbiotic CPR bacteria and DPANN archaea in groundwater ecosystems.</title>
        <authorList>
            <person name="He C.Y."/>
            <person name="Keren R."/>
            <person name="Whittaker M."/>
            <person name="Farag I.F."/>
            <person name="Doudna J."/>
            <person name="Cate J.H.D."/>
            <person name="Banfield J.F."/>
        </authorList>
    </citation>
    <scope>NUCLEOTIDE SEQUENCE</scope>
    <source>
        <strain evidence="3">NC_groundwater_193_Ag_S-0.1um_51_7</strain>
    </source>
</reference>
<evidence type="ECO:0000256" key="2">
    <source>
        <dbReference type="SAM" id="Phobius"/>
    </source>
</evidence>
<dbReference type="Proteomes" id="UP000724148">
    <property type="component" value="Unassembled WGS sequence"/>
</dbReference>
<keyword evidence="2" id="KW-1133">Transmembrane helix</keyword>
<keyword evidence="2" id="KW-0812">Transmembrane</keyword>
<protein>
    <submittedName>
        <fullName evidence="3">Uncharacterized protein</fullName>
    </submittedName>
</protein>
<dbReference type="EMBL" id="JACOZA010000033">
    <property type="protein sequence ID" value="MBI2096784.1"/>
    <property type="molecule type" value="Genomic_DNA"/>
</dbReference>
<accession>A0A931SCY3</accession>
<dbReference type="AlphaFoldDB" id="A0A931SCY3"/>
<evidence type="ECO:0000313" key="4">
    <source>
        <dbReference type="Proteomes" id="UP000724148"/>
    </source>
</evidence>
<evidence type="ECO:0000313" key="3">
    <source>
        <dbReference type="EMBL" id="MBI2096784.1"/>
    </source>
</evidence>
<organism evidence="3 4">
    <name type="scientific">Candidatus Sungiibacteriota bacterium</name>
    <dbReference type="NCBI Taxonomy" id="2750080"/>
    <lineage>
        <taxon>Bacteria</taxon>
        <taxon>Candidatus Sungiibacteriota</taxon>
    </lineage>
</organism>
<feature type="transmembrane region" description="Helical" evidence="2">
    <location>
        <begin position="15"/>
        <end position="35"/>
    </location>
</feature>
<proteinExistence type="predicted"/>
<keyword evidence="2" id="KW-0472">Membrane</keyword>
<evidence type="ECO:0000256" key="1">
    <source>
        <dbReference type="SAM" id="MobiDB-lite"/>
    </source>
</evidence>
<gene>
    <name evidence="3" type="ORF">HYT40_01340</name>
</gene>
<sequence length="72" mass="8075">MGPFFASPRLGRLRAFLPLLVLFLRIGGLVLLVFADSGYDAERHEDRLDPGMRWARTGHCGDQESGDDESRN</sequence>
<feature type="region of interest" description="Disordered" evidence="1">
    <location>
        <begin position="52"/>
        <end position="72"/>
    </location>
</feature>
<name>A0A931SCY3_9BACT</name>
<comment type="caution">
    <text evidence="3">The sequence shown here is derived from an EMBL/GenBank/DDBJ whole genome shotgun (WGS) entry which is preliminary data.</text>
</comment>